<keyword evidence="5" id="KW-0029">Amino-acid transport</keyword>
<name>X1IKC4_9ZZZZ</name>
<dbReference type="GO" id="GO:0005886">
    <property type="term" value="C:plasma membrane"/>
    <property type="evidence" value="ECO:0007669"/>
    <property type="project" value="UniProtKB-SubCell"/>
</dbReference>
<proteinExistence type="inferred from homology"/>
<evidence type="ECO:0000313" key="10">
    <source>
        <dbReference type="EMBL" id="GAH82876.1"/>
    </source>
</evidence>
<accession>X1IKC4</accession>
<dbReference type="InterPro" id="IPR052157">
    <property type="entry name" value="BCAA_transport_permease"/>
</dbReference>
<feature type="transmembrane region" description="Helical" evidence="9">
    <location>
        <begin position="7"/>
        <end position="29"/>
    </location>
</feature>
<feature type="transmembrane region" description="Helical" evidence="9">
    <location>
        <begin position="131"/>
        <end position="157"/>
    </location>
</feature>
<evidence type="ECO:0000256" key="8">
    <source>
        <dbReference type="ARBA" id="ARBA00037998"/>
    </source>
</evidence>
<keyword evidence="6 9" id="KW-1133">Transmembrane helix</keyword>
<evidence type="ECO:0000256" key="4">
    <source>
        <dbReference type="ARBA" id="ARBA00022692"/>
    </source>
</evidence>
<feature type="transmembrane region" description="Helical" evidence="9">
    <location>
        <begin position="59"/>
        <end position="85"/>
    </location>
</feature>
<protein>
    <recommendedName>
        <fullName evidence="11">Branched-chain amino acid ABC transporter permease</fullName>
    </recommendedName>
</protein>
<comment type="caution">
    <text evidence="10">The sequence shown here is derived from an EMBL/GenBank/DDBJ whole genome shotgun (WGS) entry which is preliminary data.</text>
</comment>
<feature type="transmembrane region" description="Helical" evidence="9">
    <location>
        <begin position="91"/>
        <end position="110"/>
    </location>
</feature>
<keyword evidence="2" id="KW-0813">Transport</keyword>
<evidence type="ECO:0008006" key="11">
    <source>
        <dbReference type="Google" id="ProtNLM"/>
    </source>
</evidence>
<dbReference type="AlphaFoldDB" id="X1IKC4"/>
<keyword evidence="4 9" id="KW-0812">Transmembrane</keyword>
<evidence type="ECO:0000256" key="5">
    <source>
        <dbReference type="ARBA" id="ARBA00022970"/>
    </source>
</evidence>
<evidence type="ECO:0000256" key="7">
    <source>
        <dbReference type="ARBA" id="ARBA00023136"/>
    </source>
</evidence>
<evidence type="ECO:0000256" key="9">
    <source>
        <dbReference type="SAM" id="Phobius"/>
    </source>
</evidence>
<evidence type="ECO:0000256" key="2">
    <source>
        <dbReference type="ARBA" id="ARBA00022448"/>
    </source>
</evidence>
<keyword evidence="3" id="KW-1003">Cell membrane</keyword>
<reference evidence="10" key="1">
    <citation type="journal article" date="2014" name="Front. Microbiol.">
        <title>High frequency of phylogenetically diverse reductive dehalogenase-homologous genes in deep subseafloor sedimentary metagenomes.</title>
        <authorList>
            <person name="Kawai M."/>
            <person name="Futagami T."/>
            <person name="Toyoda A."/>
            <person name="Takaki Y."/>
            <person name="Nishi S."/>
            <person name="Hori S."/>
            <person name="Arai W."/>
            <person name="Tsubouchi T."/>
            <person name="Morono Y."/>
            <person name="Uchiyama I."/>
            <person name="Ito T."/>
            <person name="Fujiyama A."/>
            <person name="Inagaki F."/>
            <person name="Takami H."/>
        </authorList>
    </citation>
    <scope>NUCLEOTIDE SEQUENCE</scope>
    <source>
        <strain evidence="10">Expedition CK06-06</strain>
    </source>
</reference>
<evidence type="ECO:0000256" key="1">
    <source>
        <dbReference type="ARBA" id="ARBA00004651"/>
    </source>
</evidence>
<feature type="transmembrane region" description="Helical" evidence="9">
    <location>
        <begin position="35"/>
        <end position="52"/>
    </location>
</feature>
<keyword evidence="7 9" id="KW-0472">Membrane</keyword>
<dbReference type="PANTHER" id="PTHR11795:SF450">
    <property type="entry name" value="ABC TRANSPORTER PERMEASE PROTEIN"/>
    <property type="match status" value="1"/>
</dbReference>
<evidence type="ECO:0000256" key="6">
    <source>
        <dbReference type="ARBA" id="ARBA00022989"/>
    </source>
</evidence>
<feature type="non-terminal residue" evidence="10">
    <location>
        <position position="159"/>
    </location>
</feature>
<organism evidence="10">
    <name type="scientific">marine sediment metagenome</name>
    <dbReference type="NCBI Taxonomy" id="412755"/>
    <lineage>
        <taxon>unclassified sequences</taxon>
        <taxon>metagenomes</taxon>
        <taxon>ecological metagenomes</taxon>
    </lineage>
</organism>
<comment type="subcellular location">
    <subcellularLocation>
        <location evidence="1">Cell membrane</location>
        <topology evidence="1">Multi-pass membrane protein</topology>
    </subcellularLocation>
</comment>
<dbReference type="InterPro" id="IPR001851">
    <property type="entry name" value="ABC_transp_permease"/>
</dbReference>
<dbReference type="GO" id="GO:0006865">
    <property type="term" value="P:amino acid transport"/>
    <property type="evidence" value="ECO:0007669"/>
    <property type="project" value="UniProtKB-KW"/>
</dbReference>
<sequence length="159" mass="17337">MIFQIENVLIFGTVQGSVLALLALGFSLVYSVGGVLNLGHGAFYLITCYVFYITSRVLYINLIISIILSLIIAISIGGVVYLALIKPLQDSHIGVVIVTFAFAVFMQEFVKVIAGIKPHYISPFIFGSVEFLGVTFPIQFIFVIIGSLILVFLVGLIKT</sequence>
<dbReference type="GO" id="GO:0022857">
    <property type="term" value="F:transmembrane transporter activity"/>
    <property type="evidence" value="ECO:0007669"/>
    <property type="project" value="InterPro"/>
</dbReference>
<gene>
    <name evidence="10" type="ORF">S03H2_64964</name>
</gene>
<dbReference type="Pfam" id="PF02653">
    <property type="entry name" value="BPD_transp_2"/>
    <property type="match status" value="1"/>
</dbReference>
<comment type="similarity">
    <text evidence="8">Belongs to the binding-protein-dependent transport system permease family. LivHM subfamily.</text>
</comment>
<dbReference type="PANTHER" id="PTHR11795">
    <property type="entry name" value="BRANCHED-CHAIN AMINO ACID TRANSPORT SYSTEM PERMEASE PROTEIN LIVH"/>
    <property type="match status" value="1"/>
</dbReference>
<evidence type="ECO:0000256" key="3">
    <source>
        <dbReference type="ARBA" id="ARBA00022475"/>
    </source>
</evidence>
<dbReference type="EMBL" id="BARU01042255">
    <property type="protein sequence ID" value="GAH82876.1"/>
    <property type="molecule type" value="Genomic_DNA"/>
</dbReference>